<dbReference type="SUPFAM" id="SSF54928">
    <property type="entry name" value="RNA-binding domain, RBD"/>
    <property type="match status" value="1"/>
</dbReference>
<gene>
    <name evidence="7" type="ORF">KUTeg_003317</name>
</gene>
<proteinExistence type="inferred from homology"/>
<dbReference type="CDD" id="cd12290">
    <property type="entry name" value="RRM1_LARP7"/>
    <property type="match status" value="1"/>
</dbReference>
<dbReference type="EMBL" id="JARBDR010000214">
    <property type="protein sequence ID" value="KAJ8318226.1"/>
    <property type="molecule type" value="Genomic_DNA"/>
</dbReference>
<sequence>MIFISRPILKMEDGKQQESKDKKQRKRMKAVYAQIREQMEFYFSDSNLQKDRFLKKQYTESEDDIDLSIFLSFNRIRALTTDVSTLAKALSSSTLLKVSENGTKECLPHHVDHEWVKRLFSACGKVVYVSLPRYKTTKDPKGFAFVEFETVEAAKKACEELNNPPVEAEERLGRFPKTSKTLSYWQKKAGNPTDEQMEESEVINQTEQKSKVHESPTKSAKKLKKHKREASDSSLDGALSDPSPIKRRKTLSKDSNDGEGNKSLTEPEGQGVGEGLKSEEDDVSPRKKRKKSKSRSKSDPGNISSENEVSESATDNQDSVKQNKKRKTSGRDSVESFEPPSKLVKVENENKNKTEIENDSTKDDNTKDSGDKKKRKRKRKKKSKEKDLPELRVISKSEWLLLRNEYLQLQKQNMVELKKKIITTDKSDSKSSTQSNKENKEKEKTHNRPVLEFIPDVIVEVKSNESLCRKKLREHIGSDVQVAYIDVQDGKQQGYIRFKDKDSAKKIANSTTASYTFKLVQVD</sequence>
<feature type="compositionally biased region" description="Polar residues" evidence="4">
    <location>
        <begin position="299"/>
        <end position="320"/>
    </location>
</feature>
<dbReference type="PROSITE" id="PS50102">
    <property type="entry name" value="RRM"/>
    <property type="match status" value="1"/>
</dbReference>
<dbReference type="PANTHER" id="PTHR22792">
    <property type="entry name" value="LUPUS LA PROTEIN-RELATED"/>
    <property type="match status" value="1"/>
</dbReference>
<dbReference type="InterPro" id="IPR000504">
    <property type="entry name" value="RRM_dom"/>
</dbReference>
<dbReference type="Proteomes" id="UP001217089">
    <property type="component" value="Unassembled WGS sequence"/>
</dbReference>
<feature type="region of interest" description="Disordered" evidence="4">
    <location>
        <begin position="188"/>
        <end position="389"/>
    </location>
</feature>
<evidence type="ECO:0000256" key="2">
    <source>
        <dbReference type="ARBA" id="ARBA00022884"/>
    </source>
</evidence>
<accession>A0ABQ9FNG1</accession>
<evidence type="ECO:0000313" key="8">
    <source>
        <dbReference type="Proteomes" id="UP001217089"/>
    </source>
</evidence>
<organism evidence="7 8">
    <name type="scientific">Tegillarca granosa</name>
    <name type="common">Malaysian cockle</name>
    <name type="synonym">Anadara granosa</name>
    <dbReference type="NCBI Taxonomy" id="220873"/>
    <lineage>
        <taxon>Eukaryota</taxon>
        <taxon>Metazoa</taxon>
        <taxon>Spiralia</taxon>
        <taxon>Lophotrochozoa</taxon>
        <taxon>Mollusca</taxon>
        <taxon>Bivalvia</taxon>
        <taxon>Autobranchia</taxon>
        <taxon>Pteriomorphia</taxon>
        <taxon>Arcoida</taxon>
        <taxon>Arcoidea</taxon>
        <taxon>Arcidae</taxon>
        <taxon>Tegillarca</taxon>
    </lineage>
</organism>
<protein>
    <submittedName>
        <fullName evidence="7">Uncharacterized protein</fullName>
    </submittedName>
</protein>
<feature type="domain" description="RRM" evidence="5">
    <location>
        <begin position="107"/>
        <end position="180"/>
    </location>
</feature>
<evidence type="ECO:0000259" key="5">
    <source>
        <dbReference type="PROSITE" id="PS50102"/>
    </source>
</evidence>
<feature type="compositionally biased region" description="Basic residues" evidence="4">
    <location>
        <begin position="286"/>
        <end position="295"/>
    </location>
</feature>
<evidence type="ECO:0000256" key="3">
    <source>
        <dbReference type="PROSITE-ProRule" id="PRU00332"/>
    </source>
</evidence>
<dbReference type="InterPro" id="IPR036390">
    <property type="entry name" value="WH_DNA-bd_sf"/>
</dbReference>
<dbReference type="SMART" id="SM00360">
    <property type="entry name" value="RRM"/>
    <property type="match status" value="1"/>
</dbReference>
<dbReference type="SUPFAM" id="SSF46785">
    <property type="entry name" value="Winged helix' DNA-binding domain"/>
    <property type="match status" value="1"/>
</dbReference>
<feature type="compositionally biased region" description="Basic residues" evidence="4">
    <location>
        <begin position="372"/>
        <end position="383"/>
    </location>
</feature>
<dbReference type="Pfam" id="PF08777">
    <property type="entry name" value="RRM_3"/>
    <property type="match status" value="1"/>
</dbReference>
<keyword evidence="2 3" id="KW-0694">RNA-binding</keyword>
<dbReference type="InterPro" id="IPR035979">
    <property type="entry name" value="RBD_domain_sf"/>
</dbReference>
<feature type="compositionally biased region" description="Basic and acidic residues" evidence="4">
    <location>
        <begin position="344"/>
        <end position="371"/>
    </location>
</feature>
<reference evidence="7 8" key="1">
    <citation type="submission" date="2022-12" db="EMBL/GenBank/DDBJ databases">
        <title>Chromosome-level genome of Tegillarca granosa.</title>
        <authorList>
            <person name="Kim J."/>
        </authorList>
    </citation>
    <scope>NUCLEOTIDE SEQUENCE [LARGE SCALE GENOMIC DNA]</scope>
    <source>
        <strain evidence="7">Teg-2019</strain>
        <tissue evidence="7">Adductor muscle</tissue>
    </source>
</reference>
<evidence type="ECO:0000313" key="7">
    <source>
        <dbReference type="EMBL" id="KAJ8318226.1"/>
    </source>
</evidence>
<dbReference type="SMART" id="SM00715">
    <property type="entry name" value="LA"/>
    <property type="match status" value="1"/>
</dbReference>
<dbReference type="Pfam" id="PF00076">
    <property type="entry name" value="RRM_1"/>
    <property type="match status" value="1"/>
</dbReference>
<feature type="domain" description="HTH La-type RNA-binding" evidence="6">
    <location>
        <begin position="25"/>
        <end position="118"/>
    </location>
</feature>
<dbReference type="Gene3D" id="1.10.10.10">
    <property type="entry name" value="Winged helix-like DNA-binding domain superfamily/Winged helix DNA-binding domain"/>
    <property type="match status" value="1"/>
</dbReference>
<dbReference type="CDD" id="cd07323">
    <property type="entry name" value="LAM"/>
    <property type="match status" value="1"/>
</dbReference>
<dbReference type="InterPro" id="IPR036388">
    <property type="entry name" value="WH-like_DNA-bd_sf"/>
</dbReference>
<dbReference type="InterPro" id="IPR034887">
    <property type="entry name" value="LARP7_RRM1"/>
</dbReference>
<keyword evidence="8" id="KW-1185">Reference proteome</keyword>
<dbReference type="PANTHER" id="PTHR22792:SF62">
    <property type="entry name" value="LA-RELATED PROTEIN 7"/>
    <property type="match status" value="1"/>
</dbReference>
<dbReference type="InterPro" id="IPR006630">
    <property type="entry name" value="La_HTH"/>
</dbReference>
<evidence type="ECO:0000259" key="6">
    <source>
        <dbReference type="PROSITE" id="PS50961"/>
    </source>
</evidence>
<feature type="compositionally biased region" description="Basic residues" evidence="4">
    <location>
        <begin position="219"/>
        <end position="228"/>
    </location>
</feature>
<comment type="caution">
    <text evidence="7">The sequence shown here is derived from an EMBL/GenBank/DDBJ whole genome shotgun (WGS) entry which is preliminary data.</text>
</comment>
<dbReference type="InterPro" id="IPR045180">
    <property type="entry name" value="La_dom_prot"/>
</dbReference>
<dbReference type="PROSITE" id="PS50961">
    <property type="entry name" value="HTH_LA"/>
    <property type="match status" value="1"/>
</dbReference>
<dbReference type="Pfam" id="PF05383">
    <property type="entry name" value="La"/>
    <property type="match status" value="1"/>
</dbReference>
<evidence type="ECO:0000256" key="1">
    <source>
        <dbReference type="ARBA" id="ARBA00008680"/>
    </source>
</evidence>
<comment type="similarity">
    <text evidence="1">Belongs to the LARP7 family.</text>
</comment>
<dbReference type="InterPro" id="IPR012677">
    <property type="entry name" value="Nucleotide-bd_a/b_plait_sf"/>
</dbReference>
<dbReference type="Gene3D" id="3.30.70.330">
    <property type="match status" value="2"/>
</dbReference>
<feature type="region of interest" description="Disordered" evidence="4">
    <location>
        <begin position="424"/>
        <end position="446"/>
    </location>
</feature>
<feature type="compositionally biased region" description="Basic and acidic residues" evidence="4">
    <location>
        <begin position="251"/>
        <end position="260"/>
    </location>
</feature>
<evidence type="ECO:0000256" key="4">
    <source>
        <dbReference type="SAM" id="MobiDB-lite"/>
    </source>
</evidence>
<feature type="compositionally biased region" description="Basic and acidic residues" evidence="4">
    <location>
        <begin position="437"/>
        <end position="446"/>
    </location>
</feature>
<dbReference type="InterPro" id="IPR014886">
    <property type="entry name" value="La_xRRM"/>
</dbReference>
<feature type="compositionally biased region" description="Low complexity" evidence="4">
    <location>
        <begin position="232"/>
        <end position="243"/>
    </location>
</feature>
<name>A0ABQ9FNG1_TEGGR</name>